<keyword evidence="1" id="KW-1133">Transmembrane helix</keyword>
<feature type="transmembrane region" description="Helical" evidence="1">
    <location>
        <begin position="361"/>
        <end position="378"/>
    </location>
</feature>
<feature type="transmembrane region" description="Helical" evidence="1">
    <location>
        <begin position="12"/>
        <end position="32"/>
    </location>
</feature>
<evidence type="ECO:0000313" key="2">
    <source>
        <dbReference type="EMBL" id="CAI9953648.1"/>
    </source>
</evidence>
<feature type="transmembrane region" description="Helical" evidence="1">
    <location>
        <begin position="217"/>
        <end position="239"/>
    </location>
</feature>
<protein>
    <submittedName>
        <fullName evidence="3">Hypothetical_protein</fullName>
    </submittedName>
</protein>
<evidence type="ECO:0000313" key="4">
    <source>
        <dbReference type="Proteomes" id="UP001642409"/>
    </source>
</evidence>
<dbReference type="EMBL" id="CATOUU010000840">
    <property type="protein sequence ID" value="CAI9953648.1"/>
    <property type="molecule type" value="Genomic_DNA"/>
</dbReference>
<keyword evidence="1" id="KW-0472">Membrane</keyword>
<dbReference type="AlphaFoldDB" id="A0AA86Q968"/>
<accession>A0AA86Q968</accession>
<evidence type="ECO:0000313" key="3">
    <source>
        <dbReference type="EMBL" id="CAL6028523.1"/>
    </source>
</evidence>
<feature type="transmembrane region" description="Helical" evidence="1">
    <location>
        <begin position="260"/>
        <end position="280"/>
    </location>
</feature>
<evidence type="ECO:0000256" key="1">
    <source>
        <dbReference type="SAM" id="Phobius"/>
    </source>
</evidence>
<reference evidence="2" key="1">
    <citation type="submission" date="2023-06" db="EMBL/GenBank/DDBJ databases">
        <authorList>
            <person name="Kurt Z."/>
        </authorList>
    </citation>
    <scope>NUCLEOTIDE SEQUENCE</scope>
</reference>
<dbReference type="EMBL" id="CAXDID020000107">
    <property type="protein sequence ID" value="CAL6028523.1"/>
    <property type="molecule type" value="Genomic_DNA"/>
</dbReference>
<sequence>MNKQVDEILSRIDSLNGLYMFIALFTCIYEKLLQNIFSDSTRSHIQSIIEMGQLYISALQFIQGFMAHLSLNRRQYMIQDFIKMFCFTFVRQQVPLVMTYVMLYSTEYRFKYCSNQSLNTHEFLQIPLIFGGGNSCGSLIHHTSSYSFMNLIITYGYVVMSLTSKISSNNVFIQFQKKQFNLQNINKIYLGTILFILSFQLFIVGKNVIKTQVNSVYIINTSLDGCSFYVGCLCASLLFGVHPLNKLEDIRVGSLFYKHIPERITGSACIYLLLMIQFLISKSLHASNMYHYLKHFIFQFVIYITTFTIIVLKLCERKSFQIQMFKQLSYFNQQYLLLGENIIALMQESIGDIKIGPENRVIVLLVGTGAFAVIYKAIQFVDYCTRDMYNLFVFQ</sequence>
<keyword evidence="1" id="KW-0812">Transmembrane</keyword>
<feature type="transmembrane region" description="Helical" evidence="1">
    <location>
        <begin position="292"/>
        <end position="315"/>
    </location>
</feature>
<comment type="caution">
    <text evidence="2">The sequence shown here is derived from an EMBL/GenBank/DDBJ whole genome shotgun (WGS) entry which is preliminary data.</text>
</comment>
<name>A0AA86Q968_9EUKA</name>
<organism evidence="2">
    <name type="scientific">Hexamita inflata</name>
    <dbReference type="NCBI Taxonomy" id="28002"/>
    <lineage>
        <taxon>Eukaryota</taxon>
        <taxon>Metamonada</taxon>
        <taxon>Diplomonadida</taxon>
        <taxon>Hexamitidae</taxon>
        <taxon>Hexamitinae</taxon>
        <taxon>Hexamita</taxon>
    </lineage>
</organism>
<keyword evidence="4" id="KW-1185">Reference proteome</keyword>
<reference evidence="3 4" key="2">
    <citation type="submission" date="2024-07" db="EMBL/GenBank/DDBJ databases">
        <authorList>
            <person name="Akdeniz Z."/>
        </authorList>
    </citation>
    <scope>NUCLEOTIDE SEQUENCE [LARGE SCALE GENOMIC DNA]</scope>
</reference>
<gene>
    <name evidence="3" type="ORF">HINF_LOCUS31849</name>
    <name evidence="2" type="ORF">HINF_LOCUS41293</name>
</gene>
<dbReference type="Proteomes" id="UP001642409">
    <property type="component" value="Unassembled WGS sequence"/>
</dbReference>
<feature type="transmembrane region" description="Helical" evidence="1">
    <location>
        <begin position="81"/>
        <end position="103"/>
    </location>
</feature>
<feature type="transmembrane region" description="Helical" evidence="1">
    <location>
        <begin position="148"/>
        <end position="167"/>
    </location>
</feature>
<feature type="transmembrane region" description="Helical" evidence="1">
    <location>
        <begin position="188"/>
        <end position="205"/>
    </location>
</feature>
<feature type="transmembrane region" description="Helical" evidence="1">
    <location>
        <begin position="52"/>
        <end position="69"/>
    </location>
</feature>
<proteinExistence type="predicted"/>